<feature type="binding site" evidence="3">
    <location>
        <begin position="357"/>
        <end position="358"/>
    </location>
    <ligand>
        <name>substrate</name>
    </ligand>
</feature>
<dbReference type="PANTHER" id="PTHR38784:SF1">
    <property type="entry name" value="SUCROSE PHOSPHORYLASE"/>
    <property type="match status" value="1"/>
</dbReference>
<dbReference type="InterPro" id="IPR033746">
    <property type="entry name" value="GGa_phosphorylase"/>
</dbReference>
<evidence type="ECO:0000313" key="5">
    <source>
        <dbReference type="EMBL" id="NGP76093.1"/>
    </source>
</evidence>
<dbReference type="SMART" id="SM00642">
    <property type="entry name" value="Aamy"/>
    <property type="match status" value="1"/>
</dbReference>
<evidence type="ECO:0000256" key="1">
    <source>
        <dbReference type="ARBA" id="ARBA00022676"/>
    </source>
</evidence>
<dbReference type="SUPFAM" id="SSF51445">
    <property type="entry name" value="(Trans)glycosidases"/>
    <property type="match status" value="1"/>
</dbReference>
<evidence type="ECO:0000256" key="2">
    <source>
        <dbReference type="ARBA" id="ARBA00022679"/>
    </source>
</evidence>
<dbReference type="Gene3D" id="2.60.40.1180">
    <property type="entry name" value="Golgi alpha-mannosidase II"/>
    <property type="match status" value="1"/>
</dbReference>
<feature type="binding site" evidence="3">
    <location>
        <position position="117"/>
    </location>
    <ligand>
        <name>substrate</name>
    </ligand>
</feature>
<dbReference type="GO" id="GO:0016757">
    <property type="term" value="F:glycosyltransferase activity"/>
    <property type="evidence" value="ECO:0007669"/>
    <property type="project" value="UniProtKB-KW"/>
</dbReference>
<evidence type="ECO:0000313" key="6">
    <source>
        <dbReference type="Proteomes" id="UP000473278"/>
    </source>
</evidence>
<dbReference type="InterPro" id="IPR016377">
    <property type="entry name" value="Sucrose_GGa_phosphorylase-rel"/>
</dbReference>
<dbReference type="Proteomes" id="UP000473278">
    <property type="component" value="Unassembled WGS sequence"/>
</dbReference>
<gene>
    <name evidence="5" type="ORF">G3570_05590</name>
</gene>
<dbReference type="PANTHER" id="PTHR38784">
    <property type="entry name" value="SUCROSE PHOSPHORYLASE"/>
    <property type="match status" value="1"/>
</dbReference>
<feature type="binding site" evidence="3">
    <location>
        <position position="155"/>
    </location>
    <ligand>
        <name>substrate</name>
    </ligand>
</feature>
<dbReference type="Gene3D" id="3.20.20.80">
    <property type="entry name" value="Glycosidases"/>
    <property type="match status" value="1"/>
</dbReference>
<reference evidence="5 6" key="1">
    <citation type="submission" date="2020-02" db="EMBL/GenBank/DDBJ databases">
        <title>Balneolaceae bacterium YR4-1, complete genome.</title>
        <authorList>
            <person name="Li Y."/>
            <person name="Wu S."/>
        </authorList>
    </citation>
    <scope>NUCLEOTIDE SEQUENCE [LARGE SCALE GENOMIC DNA]</scope>
    <source>
        <strain evidence="5 6">YR4-1</strain>
    </source>
</reference>
<accession>A0A6M1T736</accession>
<comment type="caution">
    <text evidence="5">The sequence shown here is derived from an EMBL/GenBank/DDBJ whole genome shotgun (WGS) entry which is preliminary data.</text>
</comment>
<dbReference type="AlphaFoldDB" id="A0A6M1T736"/>
<proteinExistence type="predicted"/>
<feature type="binding site" evidence="3">
    <location>
        <position position="464"/>
    </location>
    <ligand>
        <name>substrate</name>
    </ligand>
</feature>
<dbReference type="Gene3D" id="3.90.400.10">
    <property type="entry name" value="Oligo-1,6-glucosidase, Domain 2"/>
    <property type="match status" value="1"/>
</dbReference>
<dbReference type="InterPro" id="IPR017853">
    <property type="entry name" value="GH"/>
</dbReference>
<evidence type="ECO:0000259" key="4">
    <source>
        <dbReference type="SMART" id="SM00642"/>
    </source>
</evidence>
<dbReference type="PIRSF" id="PIRSF003059">
    <property type="entry name" value="Sucrose_phosphorylase"/>
    <property type="match status" value="1"/>
</dbReference>
<dbReference type="EMBL" id="JAALLT010000002">
    <property type="protein sequence ID" value="NGP76093.1"/>
    <property type="molecule type" value="Genomic_DNA"/>
</dbReference>
<feature type="binding site" evidence="3">
    <location>
        <begin position="248"/>
        <end position="250"/>
    </location>
    <ligand>
        <name>substrate</name>
    </ligand>
</feature>
<organism evidence="5 6">
    <name type="scientific">Halalkalibaculum roseum</name>
    <dbReference type="NCBI Taxonomy" id="2709311"/>
    <lineage>
        <taxon>Bacteria</taxon>
        <taxon>Pseudomonadati</taxon>
        <taxon>Balneolota</taxon>
        <taxon>Balneolia</taxon>
        <taxon>Balneolales</taxon>
        <taxon>Balneolaceae</taxon>
        <taxon>Halalkalibaculum</taxon>
    </lineage>
</organism>
<dbReference type="GO" id="GO:0005975">
    <property type="term" value="P:carbohydrate metabolic process"/>
    <property type="evidence" value="ECO:0007669"/>
    <property type="project" value="InterPro"/>
</dbReference>
<dbReference type="SUPFAM" id="SSF51011">
    <property type="entry name" value="Glycosyl hydrolase domain"/>
    <property type="match status" value="1"/>
</dbReference>
<dbReference type="InterPro" id="IPR006047">
    <property type="entry name" value="GH13_cat_dom"/>
</dbReference>
<keyword evidence="2" id="KW-0808">Transferase</keyword>
<feature type="domain" description="Glycosyl hydrolase family 13 catalytic" evidence="4">
    <location>
        <begin position="68"/>
        <end position="501"/>
    </location>
</feature>
<dbReference type="RefSeq" id="WP_165140154.1">
    <property type="nucleotide sequence ID" value="NZ_JAALLT010000002.1"/>
</dbReference>
<dbReference type="InterPro" id="IPR045857">
    <property type="entry name" value="O16G_dom_2"/>
</dbReference>
<keyword evidence="6" id="KW-1185">Reference proteome</keyword>
<dbReference type="InterPro" id="IPR013780">
    <property type="entry name" value="Glyco_hydro_b"/>
</dbReference>
<keyword evidence="1" id="KW-0328">Glycosyltransferase</keyword>
<name>A0A6M1T736_9BACT</name>
<dbReference type="Pfam" id="PF00128">
    <property type="entry name" value="Alpha-amylase"/>
    <property type="match status" value="1"/>
</dbReference>
<evidence type="ECO:0000256" key="3">
    <source>
        <dbReference type="PIRSR" id="PIRSR003059-2"/>
    </source>
</evidence>
<protein>
    <submittedName>
        <fullName evidence="5">Sugar phosphorylase</fullName>
    </submittedName>
</protein>
<sequence>MTAKPDQNSAVTLDTFNEVLESIYRHFEFVYDEEEADRCLQCFKELVDRYALSLRKKQGPRKRWSEQDILLITYGDSIVEPESENHKLNSLQKFLEEHLNDTINALHILPFFPYSSDKGFSVIDYKEVRDDLGSWSDIETLASEYKLMADLVVNHISSESTWFQNFIEGKTPGKEYFIDVDPDSDFSMVTRPRSTPLLTEVETAEGTKYVWSTFSDDQIDLDFSNPDVLFEMIDIFLFYISKGVNIIRLDAIAYLWKHMGTNSIHRPETHRIVKLFRDIVEYLNHSTTLITETNVPFEENISYFGNGDEAHMVYQFSLPPLLMHAILTENAEYLRKWANNLPEPPEGCTYFNFTASHDGIGVRPLEGLVPEVEFYELVDGAKQRGGHVSYKKNSDGTESPYELNITYFDAFRDLDGDDSELQMYRYLCSQIIMMSLQGLPAFYIHNLTATLNDHEQVTETGVKRDINRKQWLYDDLQNRLRDGDSITHRVFYRLKELIEIRKEQPAFSPLAEQKVLNKDNDLFVLLRSSKEFDENILVAANVTGKPKKLKRADVQPLADLSHPVRDLISGRTITPDQEIELEPYQVMWIRV</sequence>
<dbReference type="CDD" id="cd11356">
    <property type="entry name" value="AmyAc_Sucrose_phosphorylase-like_1"/>
    <property type="match status" value="1"/>
</dbReference>